<evidence type="ECO:0000313" key="2">
    <source>
        <dbReference type="EMBL" id="RKF37653.1"/>
    </source>
</evidence>
<protein>
    <submittedName>
        <fullName evidence="2">Uncharacterized protein</fullName>
    </submittedName>
</protein>
<proteinExistence type="predicted"/>
<accession>A0A420FXJ9</accession>
<dbReference type="Proteomes" id="UP000286402">
    <property type="component" value="Unassembled WGS sequence"/>
</dbReference>
<dbReference type="EMBL" id="MCAQ01000011">
    <property type="protein sequence ID" value="RKF37653.1"/>
    <property type="molecule type" value="Genomic_DNA"/>
</dbReference>
<reference evidence="2 3" key="1">
    <citation type="submission" date="2016-07" db="EMBL/GenBank/DDBJ databases">
        <title>Genome analysis of Sphingobacterium siyangense T12B17.</title>
        <authorList>
            <person name="Xu D."/>
            <person name="Su Y."/>
            <person name="Zheng S."/>
        </authorList>
    </citation>
    <scope>NUCLEOTIDE SEQUENCE [LARGE SCALE GENOMIC DNA]</scope>
    <source>
        <strain evidence="2 3">T12B17</strain>
    </source>
</reference>
<dbReference type="RefSeq" id="WP_120333948.1">
    <property type="nucleotide sequence ID" value="NZ_MCAQ01000011.1"/>
</dbReference>
<evidence type="ECO:0000256" key="1">
    <source>
        <dbReference type="SAM" id="MobiDB-lite"/>
    </source>
</evidence>
<evidence type="ECO:0000313" key="3">
    <source>
        <dbReference type="Proteomes" id="UP000286402"/>
    </source>
</evidence>
<organism evidence="2 3">
    <name type="scientific">Sphingobacterium siyangense</name>
    <dbReference type="NCBI Taxonomy" id="459529"/>
    <lineage>
        <taxon>Bacteria</taxon>
        <taxon>Pseudomonadati</taxon>
        <taxon>Bacteroidota</taxon>
        <taxon>Sphingobacteriia</taxon>
        <taxon>Sphingobacteriales</taxon>
        <taxon>Sphingobacteriaceae</taxon>
        <taxon>Sphingobacterium</taxon>
    </lineage>
</organism>
<name>A0A420FXJ9_9SPHI</name>
<dbReference type="AlphaFoldDB" id="A0A420FXJ9"/>
<gene>
    <name evidence="2" type="ORF">BCY89_27635</name>
</gene>
<feature type="compositionally biased region" description="Gly residues" evidence="1">
    <location>
        <begin position="60"/>
        <end position="69"/>
    </location>
</feature>
<sequence>MKNTIERSKNREQYVAPKIKKIELAMEHGIAAGSANLRSGTAGGNDDFPSTGSWSEKGDVGGGTNSFDF</sequence>
<keyword evidence="3" id="KW-1185">Reference proteome</keyword>
<comment type="caution">
    <text evidence="2">The sequence shown here is derived from an EMBL/GenBank/DDBJ whole genome shotgun (WGS) entry which is preliminary data.</text>
</comment>
<feature type="region of interest" description="Disordered" evidence="1">
    <location>
        <begin position="35"/>
        <end position="69"/>
    </location>
</feature>